<feature type="region of interest" description="Disordered" evidence="4">
    <location>
        <begin position="1"/>
        <end position="88"/>
    </location>
</feature>
<dbReference type="Pfam" id="PF14772">
    <property type="entry name" value="NYD-SP28"/>
    <property type="match status" value="1"/>
</dbReference>
<evidence type="ECO:0000313" key="7">
    <source>
        <dbReference type="EMBL" id="KAJ3222986.1"/>
    </source>
</evidence>
<feature type="coiled-coil region" evidence="3">
    <location>
        <begin position="270"/>
        <end position="304"/>
    </location>
</feature>
<evidence type="ECO:0000256" key="1">
    <source>
        <dbReference type="ARBA" id="ARBA00009688"/>
    </source>
</evidence>
<evidence type="ECO:0000256" key="2">
    <source>
        <dbReference type="ARBA" id="ARBA00023054"/>
    </source>
</evidence>
<dbReference type="GO" id="GO:0003352">
    <property type="term" value="P:regulation of cilium movement"/>
    <property type="evidence" value="ECO:0007669"/>
    <property type="project" value="TreeGrafter"/>
</dbReference>
<dbReference type="GO" id="GO:0005858">
    <property type="term" value="C:axonemal dynein complex"/>
    <property type="evidence" value="ECO:0007669"/>
    <property type="project" value="InterPro"/>
</dbReference>
<dbReference type="Pfam" id="PF14775">
    <property type="entry name" value="NYD-SP28_assoc"/>
    <property type="match status" value="1"/>
</dbReference>
<evidence type="ECO:0000256" key="4">
    <source>
        <dbReference type="SAM" id="MobiDB-lite"/>
    </source>
</evidence>
<reference evidence="7" key="1">
    <citation type="submission" date="2020-05" db="EMBL/GenBank/DDBJ databases">
        <title>Phylogenomic resolution of chytrid fungi.</title>
        <authorList>
            <person name="Stajich J.E."/>
            <person name="Amses K."/>
            <person name="Simmons R."/>
            <person name="Seto K."/>
            <person name="Myers J."/>
            <person name="Bonds A."/>
            <person name="Quandt C.A."/>
            <person name="Barry K."/>
            <person name="Liu P."/>
            <person name="Grigoriev I."/>
            <person name="Longcore J.E."/>
            <person name="James T.Y."/>
        </authorList>
    </citation>
    <scope>NUCLEOTIDE SEQUENCE</scope>
    <source>
        <strain evidence="7">JEL0476</strain>
    </source>
</reference>
<keyword evidence="8" id="KW-1185">Reference proteome</keyword>
<dbReference type="Proteomes" id="UP001211065">
    <property type="component" value="Unassembled WGS sequence"/>
</dbReference>
<feature type="compositionally biased region" description="Low complexity" evidence="4">
    <location>
        <begin position="75"/>
        <end position="88"/>
    </location>
</feature>
<evidence type="ECO:0000313" key="8">
    <source>
        <dbReference type="Proteomes" id="UP001211065"/>
    </source>
</evidence>
<feature type="domain" description="Dynein regulatory complex protein 1 C-terminal" evidence="6">
    <location>
        <begin position="812"/>
        <end position="870"/>
    </location>
</feature>
<proteinExistence type="inferred from homology"/>
<protein>
    <recommendedName>
        <fullName evidence="9">Dynein regulatory complex protein 1</fullName>
    </recommendedName>
</protein>
<dbReference type="PANTHER" id="PTHR21625:SF1">
    <property type="entry name" value="DYNEIN REGULATORY COMPLEX PROTEIN 1"/>
    <property type="match status" value="1"/>
</dbReference>
<sequence length="894" mass="103530">MEAANQLEIINSISEQEESEPQQSSPPTANTQELLVQEKEFDGVTQNEQNNSSNNNNEEPPTQIQPQNDANSIPVTTNTNTVGGTLGNLSPKQLQLKKYNQLIDLTRENRIQTRKARIQATRLAKTRTENAEEIAAMLKPTSEPERKDAGKSKNQIIQSKKRADAIKLHSTEEVTTVKAQVTAREAQRRLEEVRKIELKEERRKEEQKKSIEIQQRIEAEWEKSFNMKLPFELRESLLIQKAACDEAITIKNKLCNEFISELKIKDDEYVKELKRQAEEIDSMLGKMETQYKAFQNTLNEEINQIDRAFVEERTESMQANNAEIEKIFVSRRENERKFMEERADRIEDHISQLEQLRIQDAEEYNLVKIKLETDVKVLEQQLQQMRGTYQLNTEKLDYNFQVLKKREEENGTILSAQKRKMSRLTDHLNTLKIKIGKQEKTFHSEYLALTEDYKRITEQFKELQKKFRHFQIADSKKYKEIWAMNEEIAKEKMRKVLQADRIIHEQQLGLEWNPPDEEIFSTVEPSPIADIKQFHKQPEVSKLEKETGAAAHLIAAASLNEEMDDEEVSFKETFGLKLSKKGYSKTMKKMLELLCNEAGFLVEERLQKLLAPLHKDEQSLMKLDSIFKAIGVSTVEDIEHLTSYFIQTPVYDKHQSSTENSHLLKLEAEVNITSPHLPIEPETEGSKQPLNNLQLSKDEKMLSSTEIHNDLTSHFIGPNEVVKAIRRFAEDSRNEKERMELESSSSMPSLVKNTVSDKKIRNNDFGIEEEDEDDVLSLTEQGKSLMKNLSGVDSGKSQVVCGDQKQKNQECYWEKFGKIVNDSNYRTWSAVYVGMEKYNQLLSERWQLTQEIGSVSRQNEELRQLLRQYMSAEVNDELQVPPTKIMLAQAGLLH</sequence>
<comment type="similarity">
    <text evidence="1">Belongs to the DRC1 family.</text>
</comment>
<dbReference type="EMBL" id="JADGJW010000149">
    <property type="protein sequence ID" value="KAJ3222986.1"/>
    <property type="molecule type" value="Genomic_DNA"/>
</dbReference>
<feature type="coiled-coil region" evidence="3">
    <location>
        <begin position="329"/>
        <end position="388"/>
    </location>
</feature>
<dbReference type="GO" id="GO:0070286">
    <property type="term" value="P:axonemal dynein complex assembly"/>
    <property type="evidence" value="ECO:0007669"/>
    <property type="project" value="InterPro"/>
</dbReference>
<evidence type="ECO:0000259" key="5">
    <source>
        <dbReference type="Pfam" id="PF14772"/>
    </source>
</evidence>
<gene>
    <name evidence="7" type="ORF">HK099_001645</name>
</gene>
<dbReference type="InterPro" id="IPR039505">
    <property type="entry name" value="DRC1/2_N"/>
</dbReference>
<dbReference type="GO" id="GO:0060285">
    <property type="term" value="P:cilium-dependent cell motility"/>
    <property type="evidence" value="ECO:0007669"/>
    <property type="project" value="TreeGrafter"/>
</dbReference>
<evidence type="ECO:0000256" key="3">
    <source>
        <dbReference type="SAM" id="Coils"/>
    </source>
</evidence>
<evidence type="ECO:0000259" key="6">
    <source>
        <dbReference type="Pfam" id="PF14775"/>
    </source>
</evidence>
<feature type="compositionally biased region" description="Low complexity" evidence="4">
    <location>
        <begin position="46"/>
        <end position="59"/>
    </location>
</feature>
<organism evidence="7 8">
    <name type="scientific">Clydaea vesicula</name>
    <dbReference type="NCBI Taxonomy" id="447962"/>
    <lineage>
        <taxon>Eukaryota</taxon>
        <taxon>Fungi</taxon>
        <taxon>Fungi incertae sedis</taxon>
        <taxon>Chytridiomycota</taxon>
        <taxon>Chytridiomycota incertae sedis</taxon>
        <taxon>Chytridiomycetes</taxon>
        <taxon>Lobulomycetales</taxon>
        <taxon>Lobulomycetaceae</taxon>
        <taxon>Clydaea</taxon>
    </lineage>
</organism>
<dbReference type="AlphaFoldDB" id="A0AAD5XZL8"/>
<feature type="domain" description="Dynein regulatory complex protein 1/2 N-terminal" evidence="5">
    <location>
        <begin position="181"/>
        <end position="280"/>
    </location>
</feature>
<keyword evidence="2 3" id="KW-0175">Coiled coil</keyword>
<dbReference type="InterPro" id="IPR039750">
    <property type="entry name" value="DRC1/DRC2"/>
</dbReference>
<accession>A0AAD5XZL8</accession>
<comment type="caution">
    <text evidence="7">The sequence shown here is derived from an EMBL/GenBank/DDBJ whole genome shotgun (WGS) entry which is preliminary data.</text>
</comment>
<feature type="coiled-coil region" evidence="3">
    <location>
        <begin position="183"/>
        <end position="216"/>
    </location>
</feature>
<feature type="compositionally biased region" description="Polar residues" evidence="4">
    <location>
        <begin position="60"/>
        <end position="74"/>
    </location>
</feature>
<evidence type="ECO:0008006" key="9">
    <source>
        <dbReference type="Google" id="ProtNLM"/>
    </source>
</evidence>
<name>A0AAD5XZL8_9FUNG</name>
<dbReference type="InterPro" id="IPR029440">
    <property type="entry name" value="DRC1_C"/>
</dbReference>
<dbReference type="PANTHER" id="PTHR21625">
    <property type="entry name" value="NYD-SP28 PROTEIN"/>
    <property type="match status" value="1"/>
</dbReference>